<protein>
    <submittedName>
        <fullName evidence="2">Alpha/beta hydrolase</fullName>
    </submittedName>
</protein>
<dbReference type="PRINTS" id="PR00111">
    <property type="entry name" value="ABHYDROLASE"/>
</dbReference>
<dbReference type="GO" id="GO:0016020">
    <property type="term" value="C:membrane"/>
    <property type="evidence" value="ECO:0007669"/>
    <property type="project" value="TreeGrafter"/>
</dbReference>
<dbReference type="InterPro" id="IPR029058">
    <property type="entry name" value="AB_hydrolase_fold"/>
</dbReference>
<dbReference type="InterPro" id="IPR050266">
    <property type="entry name" value="AB_hydrolase_sf"/>
</dbReference>
<feature type="domain" description="AB hydrolase-1" evidence="1">
    <location>
        <begin position="33"/>
        <end position="141"/>
    </location>
</feature>
<reference evidence="3" key="1">
    <citation type="submission" date="2018-12" db="EMBL/GenBank/DDBJ databases">
        <title>Tengunoibacter tsumagoiensis gen. nov., sp. nov., Dictyobacter kobayashii sp. nov., D. alpinus sp. nov., and D. joshuensis sp. nov. and description of Dictyobacteraceae fam. nov. within the order Ktedonobacterales isolated from Tengu-no-mugimeshi.</title>
        <authorList>
            <person name="Wang C.M."/>
            <person name="Zheng Y."/>
            <person name="Sakai Y."/>
            <person name="Toyoda A."/>
            <person name="Minakuchi Y."/>
            <person name="Abe K."/>
            <person name="Yokota A."/>
            <person name="Yabe S."/>
        </authorList>
    </citation>
    <scope>NUCLEOTIDE SEQUENCE [LARGE SCALE GENOMIC DNA]</scope>
    <source>
        <strain evidence="3">Uno3</strain>
    </source>
</reference>
<dbReference type="InterPro" id="IPR000639">
    <property type="entry name" value="Epox_hydrolase-like"/>
</dbReference>
<proteinExistence type="predicted"/>
<keyword evidence="2" id="KW-0378">Hydrolase</keyword>
<evidence type="ECO:0000313" key="3">
    <source>
        <dbReference type="Proteomes" id="UP000287352"/>
    </source>
</evidence>
<name>A0A402A8G3_9CHLR</name>
<dbReference type="PANTHER" id="PTHR43798">
    <property type="entry name" value="MONOACYLGLYCEROL LIPASE"/>
    <property type="match status" value="1"/>
</dbReference>
<dbReference type="OrthoDB" id="252464at2"/>
<dbReference type="Pfam" id="PF00561">
    <property type="entry name" value="Abhydrolase_1"/>
    <property type="match status" value="1"/>
</dbReference>
<dbReference type="InterPro" id="IPR000073">
    <property type="entry name" value="AB_hydrolase_1"/>
</dbReference>
<dbReference type="PRINTS" id="PR00412">
    <property type="entry name" value="EPOXHYDRLASE"/>
</dbReference>
<dbReference type="SUPFAM" id="SSF53474">
    <property type="entry name" value="alpha/beta-Hydrolases"/>
    <property type="match status" value="1"/>
</dbReference>
<comment type="caution">
    <text evidence="2">The sequence shown here is derived from an EMBL/GenBank/DDBJ whole genome shotgun (WGS) entry which is preliminary data.</text>
</comment>
<keyword evidence="3" id="KW-1185">Reference proteome</keyword>
<sequence length="357" mass="39558">MGNTLILPGISHQSIKTDRLRTAYLQAGEGEIPLILLHGNCASSFFFQDFMLALARTGRYRIYAPDLRGFGYSERLPIDATRGACEFSDDLAALIRYLEIPPFHLFGWSLGGNVAIQYALDYPGMVRSLILQATGSPFGLGGTRDEDGTPIWPDFAGSGGGAAASPEFVQRLASGDRGQDRFSPRTILKMLYFSPVFALAAEQEERLLSALLMTAVGPEYFPGAIIPSSYWPLVAPGEWGMNNAFSPKYLDQRAFITLREKPPVLWVHGTHDQIVSDTSLIDFGVLGQQGLVPGWPGLVVYPPQPMKKQIHRFLRTYQEHGGRYQEVVLQECGHTPHLEKPEEMLQVLLAFLEEQEG</sequence>
<gene>
    <name evidence="2" type="ORF">KTT_52990</name>
</gene>
<dbReference type="AlphaFoldDB" id="A0A402A8G3"/>
<dbReference type="Proteomes" id="UP000287352">
    <property type="component" value="Unassembled WGS sequence"/>
</dbReference>
<accession>A0A402A8G3</accession>
<dbReference type="RefSeq" id="WP_126582903.1">
    <property type="nucleotide sequence ID" value="NZ_BIFR01000002.1"/>
</dbReference>
<evidence type="ECO:0000313" key="2">
    <source>
        <dbReference type="EMBL" id="GCE15440.1"/>
    </source>
</evidence>
<dbReference type="PANTHER" id="PTHR43798:SF33">
    <property type="entry name" value="HYDROLASE, PUTATIVE (AFU_ORTHOLOGUE AFUA_2G14860)-RELATED"/>
    <property type="match status" value="1"/>
</dbReference>
<dbReference type="GO" id="GO:0016787">
    <property type="term" value="F:hydrolase activity"/>
    <property type="evidence" value="ECO:0007669"/>
    <property type="project" value="UniProtKB-KW"/>
</dbReference>
<evidence type="ECO:0000259" key="1">
    <source>
        <dbReference type="Pfam" id="PF00561"/>
    </source>
</evidence>
<dbReference type="EMBL" id="BIFR01000002">
    <property type="protein sequence ID" value="GCE15440.1"/>
    <property type="molecule type" value="Genomic_DNA"/>
</dbReference>
<dbReference type="Gene3D" id="3.40.50.1820">
    <property type="entry name" value="alpha/beta hydrolase"/>
    <property type="match status" value="1"/>
</dbReference>
<organism evidence="2 3">
    <name type="scientific">Tengunoibacter tsumagoiensis</name>
    <dbReference type="NCBI Taxonomy" id="2014871"/>
    <lineage>
        <taxon>Bacteria</taxon>
        <taxon>Bacillati</taxon>
        <taxon>Chloroflexota</taxon>
        <taxon>Ktedonobacteria</taxon>
        <taxon>Ktedonobacterales</taxon>
        <taxon>Dictyobacteraceae</taxon>
        <taxon>Tengunoibacter</taxon>
    </lineage>
</organism>